<name>A0A0M9AAE5_9HYME</name>
<proteinExistence type="predicted"/>
<dbReference type="AlphaFoldDB" id="A0A0M9AAE5"/>
<accession>A0A0M9AAE5</accession>
<keyword evidence="2" id="KW-1185">Reference proteome</keyword>
<dbReference type="Proteomes" id="UP000053105">
    <property type="component" value="Unassembled WGS sequence"/>
</dbReference>
<organism evidence="1 2">
    <name type="scientific">Melipona quadrifasciata</name>
    <dbReference type="NCBI Taxonomy" id="166423"/>
    <lineage>
        <taxon>Eukaryota</taxon>
        <taxon>Metazoa</taxon>
        <taxon>Ecdysozoa</taxon>
        <taxon>Arthropoda</taxon>
        <taxon>Hexapoda</taxon>
        <taxon>Insecta</taxon>
        <taxon>Pterygota</taxon>
        <taxon>Neoptera</taxon>
        <taxon>Endopterygota</taxon>
        <taxon>Hymenoptera</taxon>
        <taxon>Apocrita</taxon>
        <taxon>Aculeata</taxon>
        <taxon>Apoidea</taxon>
        <taxon>Anthophila</taxon>
        <taxon>Apidae</taxon>
        <taxon>Melipona</taxon>
    </lineage>
</organism>
<sequence length="94" mass="10180">MSGGSPIKGNYLYDGGQVTEVLKDAVGRTDGFRYGKEAIVLRFVSESLPRLISGAADRSDSLSQTLVVVTKPIRLVRTHPSGVPHTLLLNVEDR</sequence>
<dbReference type="EMBL" id="KQ435710">
    <property type="protein sequence ID" value="KOX79766.1"/>
    <property type="molecule type" value="Genomic_DNA"/>
</dbReference>
<protein>
    <submittedName>
        <fullName evidence="1">Uncharacterized protein</fullName>
    </submittedName>
</protein>
<evidence type="ECO:0000313" key="2">
    <source>
        <dbReference type="Proteomes" id="UP000053105"/>
    </source>
</evidence>
<reference evidence="1 2" key="1">
    <citation type="submission" date="2015-07" db="EMBL/GenBank/DDBJ databases">
        <title>The genome of Melipona quadrifasciata.</title>
        <authorList>
            <person name="Pan H."/>
            <person name="Kapheim K."/>
        </authorList>
    </citation>
    <scope>NUCLEOTIDE SEQUENCE [LARGE SCALE GENOMIC DNA]</scope>
    <source>
        <strain evidence="1">0111107301</strain>
        <tissue evidence="1">Whole body</tissue>
    </source>
</reference>
<gene>
    <name evidence="1" type="ORF">WN51_11376</name>
</gene>
<evidence type="ECO:0000313" key="1">
    <source>
        <dbReference type="EMBL" id="KOX79766.1"/>
    </source>
</evidence>